<proteinExistence type="predicted"/>
<dbReference type="AlphaFoldDB" id="A0A953M3P1"/>
<dbReference type="EMBL" id="JAIOIV010000151">
    <property type="protein sequence ID" value="MBZ0158403.1"/>
    <property type="molecule type" value="Genomic_DNA"/>
</dbReference>
<reference evidence="1" key="1">
    <citation type="journal article" date="2021" name="bioRxiv">
        <title>Unraveling nitrogen, sulfur and carbon metabolic pathways and microbial community transcriptional responses to substrate deprivation and toxicity stresses in a bioreactor mimicking anoxic brackish coastal sediment conditions.</title>
        <authorList>
            <person name="Martins P.D."/>
            <person name="Echeveste M.J."/>
            <person name="Arshad A."/>
            <person name="Kurth J."/>
            <person name="Ouboter H."/>
            <person name="Jetten M.S.M."/>
            <person name="Welte C.U."/>
        </authorList>
    </citation>
    <scope>NUCLEOTIDE SEQUENCE</scope>
    <source>
        <strain evidence="1">MAG_39</strain>
    </source>
</reference>
<evidence type="ECO:0000313" key="2">
    <source>
        <dbReference type="Proteomes" id="UP000705867"/>
    </source>
</evidence>
<comment type="caution">
    <text evidence="1">The sequence shown here is derived from an EMBL/GenBank/DDBJ whole genome shotgun (WGS) entry which is preliminary data.</text>
</comment>
<name>A0A953M3P1_9BACT</name>
<evidence type="ECO:0000313" key="1">
    <source>
        <dbReference type="EMBL" id="MBZ0158403.1"/>
    </source>
</evidence>
<gene>
    <name evidence="1" type="ORF">K8I29_19570</name>
</gene>
<accession>A0A953M3P1</accession>
<protein>
    <submittedName>
        <fullName evidence="1">Uncharacterized protein</fullName>
    </submittedName>
</protein>
<sequence length="52" mass="6106">MPSIEKIRWVIEVIHQLAEKGFEGTLMIEFVKNGEKSYPSKKYRTQTVHKAE</sequence>
<dbReference type="Proteomes" id="UP000705867">
    <property type="component" value="Unassembled WGS sequence"/>
</dbReference>
<reference evidence="1" key="2">
    <citation type="submission" date="2021-08" db="EMBL/GenBank/DDBJ databases">
        <authorList>
            <person name="Dalcin Martins P."/>
        </authorList>
    </citation>
    <scope>NUCLEOTIDE SEQUENCE</scope>
    <source>
        <strain evidence="1">MAG_39</strain>
    </source>
</reference>
<organism evidence="1 2">
    <name type="scientific">Candidatus Nitrobium versatile</name>
    <dbReference type="NCBI Taxonomy" id="2884831"/>
    <lineage>
        <taxon>Bacteria</taxon>
        <taxon>Pseudomonadati</taxon>
        <taxon>Nitrospirota</taxon>
        <taxon>Nitrospiria</taxon>
        <taxon>Nitrospirales</taxon>
        <taxon>Nitrospiraceae</taxon>
        <taxon>Candidatus Nitrobium</taxon>
    </lineage>
</organism>